<dbReference type="AlphaFoldDB" id="A0AAV3B172"/>
<gene>
    <name evidence="1" type="ORF">GDO54_000342</name>
</gene>
<dbReference type="Proteomes" id="UP001181693">
    <property type="component" value="Unassembled WGS sequence"/>
</dbReference>
<reference evidence="1" key="1">
    <citation type="thesis" date="2020" institute="ProQuest LLC" country="789 East Eisenhower Parkway, Ann Arbor, MI, USA">
        <title>Comparative Genomics and Chromosome Evolution.</title>
        <authorList>
            <person name="Mudd A.B."/>
        </authorList>
    </citation>
    <scope>NUCLEOTIDE SEQUENCE</scope>
    <source>
        <strain evidence="1">1538</strain>
        <tissue evidence="1">Blood</tissue>
    </source>
</reference>
<protein>
    <submittedName>
        <fullName evidence="1">Uncharacterized protein</fullName>
    </submittedName>
</protein>
<accession>A0AAV3B172</accession>
<organism evidence="1 2">
    <name type="scientific">Pyxicephalus adspersus</name>
    <name type="common">African bullfrog</name>
    <dbReference type="NCBI Taxonomy" id="30357"/>
    <lineage>
        <taxon>Eukaryota</taxon>
        <taxon>Metazoa</taxon>
        <taxon>Chordata</taxon>
        <taxon>Craniata</taxon>
        <taxon>Vertebrata</taxon>
        <taxon>Euteleostomi</taxon>
        <taxon>Amphibia</taxon>
        <taxon>Batrachia</taxon>
        <taxon>Anura</taxon>
        <taxon>Neobatrachia</taxon>
        <taxon>Ranoidea</taxon>
        <taxon>Pyxicephalidae</taxon>
        <taxon>Pyxicephalinae</taxon>
        <taxon>Pyxicephalus</taxon>
    </lineage>
</organism>
<name>A0AAV3B172_PYXAD</name>
<keyword evidence="2" id="KW-1185">Reference proteome</keyword>
<evidence type="ECO:0000313" key="2">
    <source>
        <dbReference type="Proteomes" id="UP001181693"/>
    </source>
</evidence>
<proteinExistence type="predicted"/>
<evidence type="ECO:0000313" key="1">
    <source>
        <dbReference type="EMBL" id="DBA32559.1"/>
    </source>
</evidence>
<sequence length="93" mass="10631">MSGSSDIIELTLSCSDINYMFAMFIKQTGWRMGRYETPINLSQNLNSEALHLLDLPNFALNIHPKFQWSHIVPSLICPVGFRLYKIVICIKGK</sequence>
<comment type="caution">
    <text evidence="1">The sequence shown here is derived from an EMBL/GenBank/DDBJ whole genome shotgun (WGS) entry which is preliminary data.</text>
</comment>
<dbReference type="EMBL" id="DYDO01000001">
    <property type="protein sequence ID" value="DBA32559.1"/>
    <property type="molecule type" value="Genomic_DNA"/>
</dbReference>